<dbReference type="EMBL" id="JABEBT010000093">
    <property type="protein sequence ID" value="KAF7632815.1"/>
    <property type="molecule type" value="Genomic_DNA"/>
</dbReference>
<feature type="region of interest" description="Disordered" evidence="5">
    <location>
        <begin position="244"/>
        <end position="269"/>
    </location>
</feature>
<dbReference type="InterPro" id="IPR036394">
    <property type="entry name" value="Ribosomal_uL22_sf"/>
</dbReference>
<dbReference type="InterPro" id="IPR013169">
    <property type="entry name" value="mRNA_splic_Cwf18-like"/>
</dbReference>
<evidence type="ECO:0000256" key="2">
    <source>
        <dbReference type="ARBA" id="ARBA00022980"/>
    </source>
</evidence>
<dbReference type="OrthoDB" id="416470at2759"/>
<keyword evidence="3 4" id="KW-0687">Ribonucleoprotein</keyword>
<sequence length="382" mass="44829">MKRFLPAIPAYAPIQRFEKPTPKIYYAPQWRLDKSGQRDENIEKYSPMNNYGVTPDKWEYLNKVVWPPNHVVPETGEPKPREVFHVKESIHIHPKKIFPSCYFAQNMIASEAIKQLRHKQTKPTLLLAETIEEAVEKASDEFKIENPLERMFVAEAFGIQCKIIKSLRRHAKGQWNILRHRYINLHVRLEEGEPPKFKGREPDPNVLFFEMVDSEEIIEEERILTELEKNAIARRQHLLEMRKRFTNKDQNGEENGNEEENGEESKQHFAIQFRSYKPVNVKESKTTEETTNRDEINLINKKVEKQLEAGKDTKIGDSLDINTLAPRKVDWDLRRGIKEKLDKLDRRTNKAINQLIRKRVKEEVEGGNEELIAYAVQDVGKD</sequence>
<evidence type="ECO:0000256" key="3">
    <source>
        <dbReference type="ARBA" id="ARBA00023274"/>
    </source>
</evidence>
<dbReference type="Proteomes" id="UP000605970">
    <property type="component" value="Unassembled WGS sequence"/>
</dbReference>
<evidence type="ECO:0008006" key="8">
    <source>
        <dbReference type="Google" id="ProtNLM"/>
    </source>
</evidence>
<evidence type="ECO:0000313" key="7">
    <source>
        <dbReference type="Proteomes" id="UP000605970"/>
    </source>
</evidence>
<dbReference type="GO" id="GO:0006412">
    <property type="term" value="P:translation"/>
    <property type="evidence" value="ECO:0007669"/>
    <property type="project" value="InterPro"/>
</dbReference>
<dbReference type="Pfam" id="PF08315">
    <property type="entry name" value="cwf18"/>
    <property type="match status" value="1"/>
</dbReference>
<comment type="similarity">
    <text evidence="1 4">Belongs to the universal ribosomal protein uL22 family.</text>
</comment>
<proteinExistence type="inferred from homology"/>
<comment type="caution">
    <text evidence="6">The sequence shown here is derived from an EMBL/GenBank/DDBJ whole genome shotgun (WGS) entry which is preliminary data.</text>
</comment>
<dbReference type="PANTHER" id="PTHR31551:SF1">
    <property type="entry name" value="COILED-COIL DOMAIN-CONTAINING PROTEIN 12"/>
    <property type="match status" value="1"/>
</dbReference>
<gene>
    <name evidence="6" type="ORF">Mgra_00007804</name>
</gene>
<evidence type="ECO:0000256" key="5">
    <source>
        <dbReference type="SAM" id="MobiDB-lite"/>
    </source>
</evidence>
<accession>A0A8S9ZHP6</accession>
<dbReference type="AlphaFoldDB" id="A0A8S9ZHP6"/>
<dbReference type="InterPro" id="IPR001063">
    <property type="entry name" value="Ribosomal_uL22"/>
</dbReference>
<evidence type="ECO:0000313" key="6">
    <source>
        <dbReference type="EMBL" id="KAF7632815.1"/>
    </source>
</evidence>
<dbReference type="Gene3D" id="3.90.470.10">
    <property type="entry name" value="Ribosomal protein L22/L17"/>
    <property type="match status" value="1"/>
</dbReference>
<keyword evidence="7" id="KW-1185">Reference proteome</keyword>
<dbReference type="GO" id="GO:0003735">
    <property type="term" value="F:structural constituent of ribosome"/>
    <property type="evidence" value="ECO:0007669"/>
    <property type="project" value="InterPro"/>
</dbReference>
<evidence type="ECO:0000256" key="4">
    <source>
        <dbReference type="RuleBase" id="RU004005"/>
    </source>
</evidence>
<dbReference type="GO" id="GO:0005840">
    <property type="term" value="C:ribosome"/>
    <property type="evidence" value="ECO:0007669"/>
    <property type="project" value="UniProtKB-KW"/>
</dbReference>
<dbReference type="GO" id="GO:0005684">
    <property type="term" value="C:U2-type spliceosomal complex"/>
    <property type="evidence" value="ECO:0007669"/>
    <property type="project" value="TreeGrafter"/>
</dbReference>
<dbReference type="PANTHER" id="PTHR31551">
    <property type="entry name" value="PRE-MRNA-SPLICING FACTOR CWF18"/>
    <property type="match status" value="1"/>
</dbReference>
<protein>
    <recommendedName>
        <fullName evidence="8">39S ribosomal protein L22, mitochondrial</fullName>
    </recommendedName>
</protein>
<name>A0A8S9ZHP6_9BILA</name>
<dbReference type="SUPFAM" id="SSF54843">
    <property type="entry name" value="Ribosomal protein L22"/>
    <property type="match status" value="1"/>
</dbReference>
<dbReference type="Pfam" id="PF00237">
    <property type="entry name" value="Ribosomal_L22"/>
    <property type="match status" value="1"/>
</dbReference>
<evidence type="ECO:0000256" key="1">
    <source>
        <dbReference type="ARBA" id="ARBA00009451"/>
    </source>
</evidence>
<dbReference type="GO" id="GO:0071014">
    <property type="term" value="C:post-mRNA release spliceosomal complex"/>
    <property type="evidence" value="ECO:0007669"/>
    <property type="project" value="TreeGrafter"/>
</dbReference>
<keyword evidence="2 4" id="KW-0689">Ribosomal protein</keyword>
<organism evidence="6 7">
    <name type="scientific">Meloidogyne graminicola</name>
    <dbReference type="NCBI Taxonomy" id="189291"/>
    <lineage>
        <taxon>Eukaryota</taxon>
        <taxon>Metazoa</taxon>
        <taxon>Ecdysozoa</taxon>
        <taxon>Nematoda</taxon>
        <taxon>Chromadorea</taxon>
        <taxon>Rhabditida</taxon>
        <taxon>Tylenchina</taxon>
        <taxon>Tylenchomorpha</taxon>
        <taxon>Tylenchoidea</taxon>
        <taxon>Meloidogynidae</taxon>
        <taxon>Meloidogyninae</taxon>
        <taxon>Meloidogyne</taxon>
    </lineage>
</organism>
<reference evidence="6" key="1">
    <citation type="journal article" date="2020" name="Ecol. Evol.">
        <title>Genome structure and content of the rice root-knot nematode (Meloidogyne graminicola).</title>
        <authorList>
            <person name="Phan N.T."/>
            <person name="Danchin E.G.J."/>
            <person name="Klopp C."/>
            <person name="Perfus-Barbeoch L."/>
            <person name="Kozlowski D.K."/>
            <person name="Koutsovoulos G.D."/>
            <person name="Lopez-Roques C."/>
            <person name="Bouchez O."/>
            <person name="Zahm M."/>
            <person name="Besnard G."/>
            <person name="Bellafiore S."/>
        </authorList>
    </citation>
    <scope>NUCLEOTIDE SEQUENCE</scope>
    <source>
        <strain evidence="6">VN-18</strain>
    </source>
</reference>